<proteinExistence type="inferred from homology"/>
<dbReference type="HAMAP" id="MF_00676">
    <property type="entry name" value="UPF0260"/>
    <property type="match status" value="1"/>
</dbReference>
<dbReference type="PIRSF" id="PIRSF006173">
    <property type="entry name" value="UCP006173"/>
    <property type="match status" value="1"/>
</dbReference>
<dbReference type="InterPro" id="IPR005358">
    <property type="entry name" value="Puta_zinc/iron-chelating_dom"/>
</dbReference>
<dbReference type="PANTHER" id="PTHR37421:SF1">
    <property type="entry name" value="UPF0260 PROTEIN YCGN"/>
    <property type="match status" value="1"/>
</dbReference>
<dbReference type="Proteomes" id="UP001521209">
    <property type="component" value="Unassembled WGS sequence"/>
</dbReference>
<reference evidence="2 3" key="1">
    <citation type="submission" date="2022-01" db="EMBL/GenBank/DDBJ databases">
        <authorList>
            <person name="Won M."/>
            <person name="Kim S.-J."/>
            <person name="Kwon S.-W."/>
        </authorList>
    </citation>
    <scope>NUCLEOTIDE SEQUENCE [LARGE SCALE GENOMIC DNA]</scope>
    <source>
        <strain evidence="2 3">KCTC 23505</strain>
    </source>
</reference>
<protein>
    <recommendedName>
        <fullName evidence="1">UPF0260 protein L2A60_04295</fullName>
    </recommendedName>
</protein>
<evidence type="ECO:0000313" key="3">
    <source>
        <dbReference type="Proteomes" id="UP001521209"/>
    </source>
</evidence>
<dbReference type="PANTHER" id="PTHR37421">
    <property type="entry name" value="UPF0260 PROTEIN YCGN"/>
    <property type="match status" value="1"/>
</dbReference>
<accession>A0ABS9DUS8</accession>
<dbReference type="EMBL" id="JAKGBZ010000005">
    <property type="protein sequence ID" value="MCF3945905.1"/>
    <property type="molecule type" value="Genomic_DNA"/>
</dbReference>
<sequence length="156" mass="17869">MPQSVDAPFWQKKRLDEMNEAEWESLCDGCGRCCLHKLRDEDTGSLEFTNVACRMLDLASCRCRDYPNRRREVPDCVALTPGSLAEIDWLPPSCAYRLIAEGRDLPDWHPLVTGDRRSTHRAGASIAGRAVSERDAGPLEHHVVEWPSRWPRRRTR</sequence>
<evidence type="ECO:0000313" key="2">
    <source>
        <dbReference type="EMBL" id="MCF3945905.1"/>
    </source>
</evidence>
<dbReference type="NCBIfam" id="NF003501">
    <property type="entry name" value="PRK05170.1-5"/>
    <property type="match status" value="1"/>
</dbReference>
<keyword evidence="3" id="KW-1185">Reference proteome</keyword>
<dbReference type="Pfam" id="PF03692">
    <property type="entry name" value="CxxCxxCC"/>
    <property type="match status" value="1"/>
</dbReference>
<dbReference type="NCBIfam" id="NF003507">
    <property type="entry name" value="PRK05170.2-5"/>
    <property type="match status" value="1"/>
</dbReference>
<dbReference type="InterPro" id="IPR008228">
    <property type="entry name" value="UCP006173"/>
</dbReference>
<gene>
    <name evidence="2" type="ORF">L2A60_04295</name>
</gene>
<dbReference type="RefSeq" id="WP_235703136.1">
    <property type="nucleotide sequence ID" value="NZ_JAKGBZ010000005.1"/>
</dbReference>
<name>A0ABS9DUS8_9PROT</name>
<organism evidence="2 3">
    <name type="scientific">Acidiphilium iwatense</name>
    <dbReference type="NCBI Taxonomy" id="768198"/>
    <lineage>
        <taxon>Bacteria</taxon>
        <taxon>Pseudomonadati</taxon>
        <taxon>Pseudomonadota</taxon>
        <taxon>Alphaproteobacteria</taxon>
        <taxon>Acetobacterales</taxon>
        <taxon>Acidocellaceae</taxon>
        <taxon>Acidiphilium</taxon>
    </lineage>
</organism>
<comment type="similarity">
    <text evidence="1">Belongs to the UPF0260 family.</text>
</comment>
<comment type="caution">
    <text evidence="2">The sequence shown here is derived from an EMBL/GenBank/DDBJ whole genome shotgun (WGS) entry which is preliminary data.</text>
</comment>
<evidence type="ECO:0000256" key="1">
    <source>
        <dbReference type="HAMAP-Rule" id="MF_00676"/>
    </source>
</evidence>